<evidence type="ECO:0000313" key="2">
    <source>
        <dbReference type="EMBL" id="KAK5110232.1"/>
    </source>
</evidence>
<dbReference type="EMBL" id="JAVRRL010000052">
    <property type="protein sequence ID" value="KAK5110232.1"/>
    <property type="molecule type" value="Genomic_DNA"/>
</dbReference>
<name>A0AAN7TGF7_9PEZI</name>
<reference evidence="2" key="1">
    <citation type="submission" date="2023-08" db="EMBL/GenBank/DDBJ databases">
        <title>Black Yeasts Isolated from many extreme environments.</title>
        <authorList>
            <person name="Coleine C."/>
            <person name="Stajich J.E."/>
            <person name="Selbmann L."/>
        </authorList>
    </citation>
    <scope>NUCLEOTIDE SEQUENCE</scope>
    <source>
        <strain evidence="2">CCFEE 5401</strain>
    </source>
</reference>
<feature type="region of interest" description="Disordered" evidence="1">
    <location>
        <begin position="78"/>
        <end position="97"/>
    </location>
</feature>
<organism evidence="2 3">
    <name type="scientific">Meristemomyces frigidus</name>
    <dbReference type="NCBI Taxonomy" id="1508187"/>
    <lineage>
        <taxon>Eukaryota</taxon>
        <taxon>Fungi</taxon>
        <taxon>Dikarya</taxon>
        <taxon>Ascomycota</taxon>
        <taxon>Pezizomycotina</taxon>
        <taxon>Dothideomycetes</taxon>
        <taxon>Dothideomycetidae</taxon>
        <taxon>Mycosphaerellales</taxon>
        <taxon>Teratosphaeriaceae</taxon>
        <taxon>Meristemomyces</taxon>
    </lineage>
</organism>
<sequence>MLLDRLKLYESLLSQCKVVFNSLSSVEEELEKICEADDTESCAGVDGEQTSQVQSRGWIGRSLSSYSSDSGVAQLEKTDFMPSDPRSNKAIQRHHSSASQQQQIVIWFFCFAGRSKRKSLDVPGGA</sequence>
<evidence type="ECO:0000256" key="1">
    <source>
        <dbReference type="SAM" id="MobiDB-lite"/>
    </source>
</evidence>
<proteinExistence type="predicted"/>
<accession>A0AAN7TGF7</accession>
<evidence type="ECO:0000313" key="3">
    <source>
        <dbReference type="Proteomes" id="UP001310890"/>
    </source>
</evidence>
<dbReference type="AlphaFoldDB" id="A0AAN7TGF7"/>
<protein>
    <submittedName>
        <fullName evidence="2">Uncharacterized protein</fullName>
    </submittedName>
</protein>
<dbReference type="Proteomes" id="UP001310890">
    <property type="component" value="Unassembled WGS sequence"/>
</dbReference>
<gene>
    <name evidence="2" type="ORF">LTR62_006228</name>
</gene>
<comment type="caution">
    <text evidence="2">The sequence shown here is derived from an EMBL/GenBank/DDBJ whole genome shotgun (WGS) entry which is preliminary data.</text>
</comment>